<sequence length="52" mass="5387">MKSVPCTGTAHDDRVGSAAAIAFTQSACAWSNAVAWTATALINSSLRWLYGG</sequence>
<gene>
    <name evidence="1" type="ORF">BFL36_01230</name>
</gene>
<dbReference type="AlphaFoldDB" id="A0A251YWE9"/>
<name>A0A251YWE9_9MICO</name>
<proteinExistence type="predicted"/>
<dbReference type="EMBL" id="MDJY01000007">
    <property type="protein sequence ID" value="OUE28560.1"/>
    <property type="molecule type" value="Genomic_DNA"/>
</dbReference>
<evidence type="ECO:0000313" key="2">
    <source>
        <dbReference type="Proteomes" id="UP000195011"/>
    </source>
</evidence>
<evidence type="ECO:0000313" key="1">
    <source>
        <dbReference type="EMBL" id="OUE28560.1"/>
    </source>
</evidence>
<protein>
    <submittedName>
        <fullName evidence="1">Uncharacterized protein</fullName>
    </submittedName>
</protein>
<reference evidence="1 2" key="1">
    <citation type="submission" date="2016-08" db="EMBL/GenBank/DDBJ databases">
        <title>Genome sequence of Clavibacter michiganensis spp strain CFBP8017.</title>
        <authorList>
            <person name="Thapa S.P."/>
            <person name="Coaker G."/>
            <person name="Jacques M.-A."/>
        </authorList>
    </citation>
    <scope>NUCLEOTIDE SEQUENCE [LARGE SCALE GENOMIC DNA]</scope>
    <source>
        <strain evidence="1">CFBP8017</strain>
    </source>
</reference>
<organism evidence="1 2">
    <name type="scientific">Clavibacter michiganensis</name>
    <dbReference type="NCBI Taxonomy" id="28447"/>
    <lineage>
        <taxon>Bacteria</taxon>
        <taxon>Bacillati</taxon>
        <taxon>Actinomycetota</taxon>
        <taxon>Actinomycetes</taxon>
        <taxon>Micrococcales</taxon>
        <taxon>Microbacteriaceae</taxon>
        <taxon>Clavibacter</taxon>
    </lineage>
</organism>
<accession>A0A251YWE9</accession>
<dbReference type="Proteomes" id="UP000195011">
    <property type="component" value="Unassembled WGS sequence"/>
</dbReference>
<comment type="caution">
    <text evidence="1">The sequence shown here is derived from an EMBL/GenBank/DDBJ whole genome shotgun (WGS) entry which is preliminary data.</text>
</comment>